<dbReference type="PANTHER" id="PTHR33434">
    <property type="entry name" value="DEGV DOMAIN-CONTAINING PROTEIN DR_1986-RELATED"/>
    <property type="match status" value="1"/>
</dbReference>
<dbReference type="SUPFAM" id="SSF82549">
    <property type="entry name" value="DAK1/DegV-like"/>
    <property type="match status" value="1"/>
</dbReference>
<dbReference type="Proteomes" id="UP000256977">
    <property type="component" value="Unassembled WGS sequence"/>
</dbReference>
<dbReference type="InterPro" id="IPR003797">
    <property type="entry name" value="DegV"/>
</dbReference>
<evidence type="ECO:0000313" key="3">
    <source>
        <dbReference type="EMBL" id="RED89308.1"/>
    </source>
</evidence>
<protein>
    <submittedName>
        <fullName evidence="3">DegV family protein with EDD domain</fullName>
    </submittedName>
</protein>
<comment type="caution">
    <text evidence="3">The sequence shown here is derived from an EMBL/GenBank/DDBJ whole genome shotgun (WGS) entry which is preliminary data.</text>
</comment>
<keyword evidence="2" id="KW-0446">Lipid-binding</keyword>
<keyword evidence="4" id="KW-1185">Reference proteome</keyword>
<dbReference type="Gene3D" id="3.30.1180.10">
    <property type="match status" value="1"/>
</dbReference>
<dbReference type="AlphaFoldDB" id="A0A3D9KTH6"/>
<evidence type="ECO:0000256" key="1">
    <source>
        <dbReference type="ARBA" id="ARBA00003238"/>
    </source>
</evidence>
<evidence type="ECO:0000256" key="2">
    <source>
        <dbReference type="ARBA" id="ARBA00023121"/>
    </source>
</evidence>
<dbReference type="GO" id="GO:0008289">
    <property type="term" value="F:lipid binding"/>
    <property type="evidence" value="ECO:0007669"/>
    <property type="project" value="UniProtKB-KW"/>
</dbReference>
<sequence length="286" mass="30721">MKAGSVLSKIKIVTDSTVDLSSSDLREHGIEVVPLSISIGGATYLDRVNISPTEFIEKMQASPELPKSSQPPAGAFLELYDRLGSDGSEILSIHMTGEMSGTVRSAEMGADMSEANVTVVDSRYISKALGFQVVEAAEMAKAGKSVSEIVERLDRIRRNTRLFVVVDTLDNLVKGGRIGKGKAWIGSLLKIKIIASLDGGEYTPVAKVRTKAQIVEYLAKQFADDVKGKVIRGVGLVHAAGHELASKLKETIVEMTGYDKIGIEDTTPIISTHTGVGAIGFMYYCE</sequence>
<comment type="function">
    <text evidence="1">May bind long-chain fatty acids, such as palmitate, and may play a role in lipid transport or fatty acid metabolism.</text>
</comment>
<accession>A0A3D9KTH6</accession>
<dbReference type="PROSITE" id="PS51482">
    <property type="entry name" value="DEGV"/>
    <property type="match status" value="1"/>
</dbReference>
<evidence type="ECO:0000313" key="4">
    <source>
        <dbReference type="Proteomes" id="UP000256977"/>
    </source>
</evidence>
<dbReference type="Pfam" id="PF02645">
    <property type="entry name" value="DegV"/>
    <property type="match status" value="1"/>
</dbReference>
<organism evidence="3 4">
    <name type="scientific">Cohnella phaseoli</name>
    <dbReference type="NCBI Taxonomy" id="456490"/>
    <lineage>
        <taxon>Bacteria</taxon>
        <taxon>Bacillati</taxon>
        <taxon>Bacillota</taxon>
        <taxon>Bacilli</taxon>
        <taxon>Bacillales</taxon>
        <taxon>Paenibacillaceae</taxon>
        <taxon>Cohnella</taxon>
    </lineage>
</organism>
<reference evidence="3 4" key="1">
    <citation type="submission" date="2018-07" db="EMBL/GenBank/DDBJ databases">
        <title>Genomic Encyclopedia of Type Strains, Phase III (KMG-III): the genomes of soil and plant-associated and newly described type strains.</title>
        <authorList>
            <person name="Whitman W."/>
        </authorList>
    </citation>
    <scope>NUCLEOTIDE SEQUENCE [LARGE SCALE GENOMIC DNA]</scope>
    <source>
        <strain evidence="3 4">CECT 7287</strain>
    </source>
</reference>
<dbReference type="Gene3D" id="3.40.50.10170">
    <property type="match status" value="1"/>
</dbReference>
<proteinExistence type="predicted"/>
<dbReference type="NCBIfam" id="TIGR00762">
    <property type="entry name" value="DegV"/>
    <property type="match status" value="1"/>
</dbReference>
<dbReference type="InterPro" id="IPR043168">
    <property type="entry name" value="DegV_C"/>
</dbReference>
<dbReference type="InterPro" id="IPR050270">
    <property type="entry name" value="DegV_domain_contain"/>
</dbReference>
<dbReference type="PANTHER" id="PTHR33434:SF8">
    <property type="entry name" value="DEGV DOMAIN-CONTAINING PROTEIN SPR1019"/>
    <property type="match status" value="1"/>
</dbReference>
<name>A0A3D9KTH6_9BACL</name>
<gene>
    <name evidence="3" type="ORF">DFP98_101283</name>
</gene>
<dbReference type="EMBL" id="QRDZ01000001">
    <property type="protein sequence ID" value="RED89308.1"/>
    <property type="molecule type" value="Genomic_DNA"/>
</dbReference>